<keyword evidence="2" id="KW-0238">DNA-binding</keyword>
<feature type="domain" description="HTH cro/C1-type" evidence="1">
    <location>
        <begin position="16"/>
        <end position="70"/>
    </location>
</feature>
<reference evidence="2 3" key="1">
    <citation type="submission" date="2014-03" db="EMBL/GenBank/DDBJ databases">
        <title>Genome sequence of the diesel-degrader and plant-growth promoter Acinetobacter oleivorans PF-1 isolated from the roots of poplar tree.</title>
        <authorList>
            <person name="Gkorezis P."/>
            <person name="van Hamme J."/>
            <person name="Rineau F."/>
            <person name="Vangronsveld J."/>
            <person name="Francetti A."/>
        </authorList>
    </citation>
    <scope>NUCLEOTIDE SEQUENCE [LARGE SCALE GENOMIC DNA]</scope>
    <source>
        <strain evidence="2 3">PF1</strain>
    </source>
</reference>
<evidence type="ECO:0000313" key="2">
    <source>
        <dbReference type="EMBL" id="KHN67953.1"/>
    </source>
</evidence>
<dbReference type="InterPro" id="IPR001387">
    <property type="entry name" value="Cro/C1-type_HTH"/>
</dbReference>
<gene>
    <name evidence="2" type="ORF">DH17_09470</name>
</gene>
<evidence type="ECO:0000259" key="1">
    <source>
        <dbReference type="PROSITE" id="PS50943"/>
    </source>
</evidence>
<name>A0A0B2UEZ2_9GAMM</name>
<dbReference type="AlphaFoldDB" id="A0A0B2UEZ2"/>
<dbReference type="InterPro" id="IPR010982">
    <property type="entry name" value="Lambda_DNA-bd_dom_sf"/>
</dbReference>
<dbReference type="Pfam" id="PF01381">
    <property type="entry name" value="HTH_3"/>
    <property type="match status" value="1"/>
</dbReference>
<evidence type="ECO:0000313" key="3">
    <source>
        <dbReference type="Proteomes" id="UP000031012"/>
    </source>
</evidence>
<protein>
    <submittedName>
        <fullName evidence="2">DNA-binding protein</fullName>
    </submittedName>
</protein>
<dbReference type="Gene3D" id="1.10.260.40">
    <property type="entry name" value="lambda repressor-like DNA-binding domains"/>
    <property type="match status" value="1"/>
</dbReference>
<dbReference type="CDD" id="cd00093">
    <property type="entry name" value="HTH_XRE"/>
    <property type="match status" value="1"/>
</dbReference>
<proteinExistence type="predicted"/>
<dbReference type="GO" id="GO:0003677">
    <property type="term" value="F:DNA binding"/>
    <property type="evidence" value="ECO:0007669"/>
    <property type="project" value="UniProtKB-KW"/>
</dbReference>
<dbReference type="SUPFAM" id="SSF47413">
    <property type="entry name" value="lambda repressor-like DNA-binding domains"/>
    <property type="match status" value="1"/>
</dbReference>
<dbReference type="SMART" id="SM00530">
    <property type="entry name" value="HTH_XRE"/>
    <property type="match status" value="1"/>
</dbReference>
<sequence length="79" mass="9137">MSSIHDPRYIGLIHCLISIREERNITQVQIASSLKKPQSYVAKVENLDRRLDIIELKDWLNVLGVKFAEFISISNIENI</sequence>
<organism evidence="2 3">
    <name type="scientific">Acinetobacter oleivorans</name>
    <dbReference type="NCBI Taxonomy" id="1148157"/>
    <lineage>
        <taxon>Bacteria</taxon>
        <taxon>Pseudomonadati</taxon>
        <taxon>Pseudomonadota</taxon>
        <taxon>Gammaproteobacteria</taxon>
        <taxon>Moraxellales</taxon>
        <taxon>Moraxellaceae</taxon>
        <taxon>Acinetobacter</taxon>
    </lineage>
</organism>
<accession>A0A0B2UEZ2</accession>
<dbReference type="EMBL" id="JHQK01000003">
    <property type="protein sequence ID" value="KHN67953.1"/>
    <property type="molecule type" value="Genomic_DNA"/>
</dbReference>
<dbReference type="PROSITE" id="PS50943">
    <property type="entry name" value="HTH_CROC1"/>
    <property type="match status" value="1"/>
</dbReference>
<comment type="caution">
    <text evidence="2">The sequence shown here is derived from an EMBL/GenBank/DDBJ whole genome shotgun (WGS) entry which is preliminary data.</text>
</comment>
<dbReference type="Proteomes" id="UP000031012">
    <property type="component" value="Unassembled WGS sequence"/>
</dbReference>